<dbReference type="PANTHER" id="PTHR10351">
    <property type="entry name" value="TRANSCRIPTION FACTOR BTF3 FAMILY MEMBER"/>
    <property type="match status" value="1"/>
</dbReference>
<evidence type="ECO:0000313" key="1">
    <source>
        <dbReference type="EMBL" id="EMS49597.1"/>
    </source>
</evidence>
<dbReference type="STRING" id="4572.M7YQB4"/>
<reference evidence="1" key="1">
    <citation type="journal article" date="2013" name="Nature">
        <title>Draft genome of the wheat A-genome progenitor Triticum urartu.</title>
        <authorList>
            <person name="Ling H.Q."/>
            <person name="Zhao S."/>
            <person name="Liu D."/>
            <person name="Wang J."/>
            <person name="Sun H."/>
            <person name="Zhang C."/>
            <person name="Fan H."/>
            <person name="Li D."/>
            <person name="Dong L."/>
            <person name="Tao Y."/>
            <person name="Gao C."/>
            <person name="Wu H."/>
            <person name="Li Y."/>
            <person name="Cui Y."/>
            <person name="Guo X."/>
            <person name="Zheng S."/>
            <person name="Wang B."/>
            <person name="Yu K."/>
            <person name="Liang Q."/>
            <person name="Yang W."/>
            <person name="Lou X."/>
            <person name="Chen J."/>
            <person name="Feng M."/>
            <person name="Jian J."/>
            <person name="Zhang X."/>
            <person name="Luo G."/>
            <person name="Jiang Y."/>
            <person name="Liu J."/>
            <person name="Wang Z."/>
            <person name="Sha Y."/>
            <person name="Zhang B."/>
            <person name="Wu H."/>
            <person name="Tang D."/>
            <person name="Shen Q."/>
            <person name="Xue P."/>
            <person name="Zou S."/>
            <person name="Wang X."/>
            <person name="Liu X."/>
            <person name="Wang F."/>
            <person name="Yang Y."/>
            <person name="An X."/>
            <person name="Dong Z."/>
            <person name="Zhang K."/>
            <person name="Zhang X."/>
            <person name="Luo M.C."/>
            <person name="Dvorak J."/>
            <person name="Tong Y."/>
            <person name="Wang J."/>
            <person name="Yang H."/>
            <person name="Li Z."/>
            <person name="Wang D."/>
            <person name="Zhang A."/>
            <person name="Wang J."/>
        </authorList>
    </citation>
    <scope>NUCLEOTIDE SEQUENCE</scope>
</reference>
<name>M7YQB4_TRIUA</name>
<accession>M7YQB4</accession>
<dbReference type="AlphaFoldDB" id="M7YQB4"/>
<sequence length="179" mass="20235">MAARKPMPSSFFPPFHGNRSEGGTRASAPSASSDLGTWWQRHGKKKAIHKTTATDDKRLQRTLKRVGVNTVLGIKENPSLQTPGLSVEHRGLKARYVFKVRCSLIMLISELNMYTLPQTPQASLHLFIYAIKVVANQPIKFHLYHICSLRAELRILQEAASINAQWRRSQNIHLTSDHD</sequence>
<dbReference type="InterPro" id="IPR039370">
    <property type="entry name" value="BTF3"/>
</dbReference>
<protein>
    <recommendedName>
        <fullName evidence="2">Nascent polypeptide-associated complex subunit beta</fullName>
    </recommendedName>
</protein>
<organism evidence="1">
    <name type="scientific">Triticum urartu</name>
    <name type="common">Red wild einkorn</name>
    <name type="synonym">Crithodium urartu</name>
    <dbReference type="NCBI Taxonomy" id="4572"/>
    <lineage>
        <taxon>Eukaryota</taxon>
        <taxon>Viridiplantae</taxon>
        <taxon>Streptophyta</taxon>
        <taxon>Embryophyta</taxon>
        <taxon>Tracheophyta</taxon>
        <taxon>Spermatophyta</taxon>
        <taxon>Magnoliopsida</taxon>
        <taxon>Liliopsida</taxon>
        <taxon>Poales</taxon>
        <taxon>Poaceae</taxon>
        <taxon>BOP clade</taxon>
        <taxon>Pooideae</taxon>
        <taxon>Triticodae</taxon>
        <taxon>Triticeae</taxon>
        <taxon>Triticinae</taxon>
        <taxon>Triticum</taxon>
    </lineage>
</organism>
<evidence type="ECO:0008006" key="2">
    <source>
        <dbReference type="Google" id="ProtNLM"/>
    </source>
</evidence>
<dbReference type="EMBL" id="KD241357">
    <property type="protein sequence ID" value="EMS49597.1"/>
    <property type="molecule type" value="Genomic_DNA"/>
</dbReference>
<gene>
    <name evidence="1" type="ORF">TRIUR3_28318</name>
</gene>
<proteinExistence type="predicted"/>